<dbReference type="PANTHER" id="PTHR38934:SF6">
    <property type="entry name" value="CHROMOSOME UNDETERMINED SCAFFOLD_176, WHOLE GENOME SHOTGUN SEQUENCE"/>
    <property type="match status" value="1"/>
</dbReference>
<dbReference type="SMART" id="SM00639">
    <property type="entry name" value="PSA"/>
    <property type="match status" value="18"/>
</dbReference>
<evidence type="ECO:0000313" key="6">
    <source>
        <dbReference type="EMBL" id="CAD8156199.1"/>
    </source>
</evidence>
<keyword evidence="3" id="KW-1015">Disulfide bond</keyword>
<evidence type="ECO:0000313" key="7">
    <source>
        <dbReference type="Proteomes" id="UP000683925"/>
    </source>
</evidence>
<feature type="transmembrane region" description="Helical" evidence="4">
    <location>
        <begin position="2242"/>
        <end position="2259"/>
    </location>
</feature>
<feature type="transmembrane region" description="Helical" evidence="4">
    <location>
        <begin position="2414"/>
        <end position="2434"/>
    </location>
</feature>
<dbReference type="NCBIfam" id="TIGR02232">
    <property type="entry name" value="myxo_disulf_rpt"/>
    <property type="match status" value="2"/>
</dbReference>
<sequence>MLFNRFYFLLLLHLCLINGSEISKTCICRHVQSQKDCKNSGVCIWENDLCVLDSGKSYNSKIKNQNPCKNYAQEDCRELEQCGFYYGVCIDFVDCNIFDKDKCQESSYKCVFDGQKCVQMQECSDYKTENACSNKNQHGKYCVWILGTEKKCTDVTMCKFLPPYLTNHSMCKSGLDGCTVSEKGYGCTEQMESCTQYVNNFQCFESKSRKDNCFWDSKNSKCVEKVCENLPFTEDYECKSYLSQCTTNGVHCVLRRQCSDVQNKFGCVTDVLGQKCDYHKNQCKIKSCNTAPESLTNYQQCQDYDNLLDCVTSENKGCKIRPTTCNGYAYEMDCYSLEQQDCVWYKKKCEQRQCYHAPVHYTHKDCQGYGNCMGKLNGGCQQTPYLCEEILQAQFCEFTYNKERCIWGKGVYESLECKKLKLPTYNNHKACQKESSFCTFNLHSLGCTEYLCENVLEIEDCTIDSNGTICTLNQGCIEKKCITAPPTYDTNSKCEGWMPKCTVNVQVVSNQKILIGCVDKRSTCELAAQDQCYSTLSGYLCRWNGSSQKCIYQLCQDANPSLYLTNEDCQQFKVLSGPCIIGPSGVGCYKWPTNCTEMKSQQQCQLNIENGTKCFWAGTYCKQQECSDAPKLNYTNNVQCNNWSGNCIFDHSLGGCIDRINQVACSSTPNVVMYNNHAECYVRNQNCTVVSSFIAEGCERKKATCYEYIKRRNCKTTLTGQLCYWDDQGQKCMNEDEDKNGVADCEKRINGELTHQDCEDFMPKCTLSQITLSCSQLSKYCDYKYQQQCIINFDQQPCKWDDLKQICQDLVCADNSTSQTEAECLMFRQSNECQLKINPDGTYGPGCENRPYTCQGITDPVICKLTLTTQNDRCYYHTSQCTIVRSKECEKISESKSNEFCQLYNPYCVLQPSGQGCYSIYQCDDLSKSCVNTIMRYGDRCNQYSNCRIDNWCSDKETSSDSCDKQKTVLGQKCKLKITCETRYCKKECVQVIEDFIYSFPSYYTELEKYQLCQQYSTSYSYDTNCHCCKIIKDCSTQPESLCNQSILVYEKQCGYSQKYKSCQERVCEQLTSDQGISELICYQWMSKCVLGATSCISYNNNCTTIGLIQQCYSYSCHWQDGKCVSHVNCGLNTTAVTNRECLLSNSTFCRFNYVQGQGCAFVNCDLITSEAICNQAKLANGAKCRWVNFECKSLQCYEYNLQSDCENSYGWFSNFALKCHWCPIDSIQCTPNPSCSQSIITSPKSHQDCYSINGFKTINFIMNSKCTVKQQQCSDYKYQEACVSTIDGIDCYWYSNACIWYYEAAVQLISTYTHSSCQSWKDSYMSLNNLGCQPLDCSQLTINADCTIFTKKCFWDGQICQSIKECNKYSNGSLCLNTSNSQGIPCFWDGTKCIEKTCSNKPTPSISQAECNSWLINCQYNSNNNRCLEVCTQADISNKTHELCESYYLNKSCTVKLDIIQCVDLPIACSFAKKNQCYKDQSGNECFYQESLSKCVNLTCSILQYTTHEKCNQRLNSCTVNSTLDGCQQLNVCSSYSIKDQCQIDSNNVECQWMINQNKCTKKECLTAQLLIYSVHSCNQYFGKSCTVNENLDGCVIGQSLCMNYSYKQCKSLGQKNLSGVECFWNDEKNICLERICDNGPSLAKNNSDCIGFLSTCQKGGCRIKDCYDYSYAIDSACASIFQSKKCATNGYQCVFRMACEDVSVIDGCTFDIKLNPCVWIDEKCYTKSCKTASISLIKHQECNSYFPTCTVKYGGGCANKQNCQNYQIKEACKIDSENDECIWDDNLNLCFSNQCMDFCGDGIVSSREEECDDGNYLPYDGCYKCQVQCPQGCNVCNGLICEDCQKKGWLLINGSCISICGDGYTVGKEFCDDGNDIEFDGCHQCSYSCHQKCLNCFQGLCLQCEQGYKEDESQCHNICGDGVLIEKLEKCDDGNSQNNDGCSDTCQVEYNWKCQQENNISLCSYIIQPKIILTQLKKTNYDYQEFLLKFSEQVRLNINNISEEQFLQMIIVVIEDAKDNQYDVEIKPLIPISTVLTEVSYKILVYFKIKISNPVLKVTVRCENIVNDKDNTLLSDEIKLELSTPNKMSNDGQSFISKTALLSRIVMYIILIISGIAFLAGNLEIIWNLLDMLQQLSYMKFHNLQFPENLSVYFEIFNIGQFTPITNTLQINILLQGTFDFQIPIIPAKQKFAQYQINCYFLNNLQTLVAVIIIGFAYYYISYYFYKFIVLIQQQKLVVIFYQSESKIIIKIIRLIFQLQKLARKYYQYFIYSGLIRIFTSNFYELTFASILQIVNYNTETTLNATISLIALITLQVNLFLIAYFFYSLSKKGIVPQTLSALVEGINNTVQQGTKQYFTILLIKKTLFIINLVVFQDLFAVQSIITACLSGIFSCYIYICKPFWNNFENMKIFFTEIMIMINAIIFSVYDIIKFNSTKDSADVLGWINVGGFTIILIVTLAIDVYQQLQKYISQFKNCVGIEQNQIIRKQKSIFTAV</sequence>
<dbReference type="EMBL" id="CAJJDP010000031">
    <property type="protein sequence ID" value="CAD8156199.1"/>
    <property type="molecule type" value="Genomic_DNA"/>
</dbReference>
<keyword evidence="4" id="KW-1133">Transmembrane helix</keyword>
<accession>A0A8S1TYW7</accession>
<keyword evidence="4" id="KW-0812">Transmembrane</keyword>
<feature type="transmembrane region" description="Helical" evidence="4">
    <location>
        <begin position="2309"/>
        <end position="2329"/>
    </location>
</feature>
<comment type="caution">
    <text evidence="6">The sequence shown here is derived from an EMBL/GenBank/DDBJ whole genome shotgun (WGS) entry which is preliminary data.</text>
</comment>
<evidence type="ECO:0000256" key="3">
    <source>
        <dbReference type="ARBA" id="ARBA00023157"/>
    </source>
</evidence>
<keyword evidence="2" id="KW-0677">Repeat</keyword>
<evidence type="ECO:0000256" key="2">
    <source>
        <dbReference type="ARBA" id="ARBA00022737"/>
    </source>
</evidence>
<gene>
    <name evidence="6" type="ORF">POCTA_138.1.T0310344</name>
</gene>
<feature type="transmembrane region" description="Helical" evidence="4">
    <location>
        <begin position="2107"/>
        <end position="2132"/>
    </location>
</feature>
<feature type="transmembrane region" description="Helical" evidence="4">
    <location>
        <begin position="2446"/>
        <end position="2467"/>
    </location>
</feature>
<keyword evidence="7" id="KW-1185">Reference proteome</keyword>
<keyword evidence="4" id="KW-0472">Membrane</keyword>
<name>A0A8S1TYW7_PAROT</name>
<evidence type="ECO:0000256" key="1">
    <source>
        <dbReference type="ARBA" id="ARBA00022729"/>
    </source>
</evidence>
<dbReference type="InterPro" id="IPR002895">
    <property type="entry name" value="Paramecium_SA"/>
</dbReference>
<keyword evidence="1 5" id="KW-0732">Signal</keyword>
<feature type="transmembrane region" description="Helical" evidence="4">
    <location>
        <begin position="2383"/>
        <end position="2402"/>
    </location>
</feature>
<dbReference type="InterPro" id="IPR011936">
    <property type="entry name" value="Myxo_disulph_rpt"/>
</dbReference>
<protein>
    <submittedName>
        <fullName evidence="6">Uncharacterized protein</fullName>
    </submittedName>
</protein>
<feature type="chain" id="PRO_5035770103" evidence="5">
    <location>
        <begin position="20"/>
        <end position="2499"/>
    </location>
</feature>
<dbReference type="OrthoDB" id="28293at2759"/>
<evidence type="ECO:0000256" key="5">
    <source>
        <dbReference type="SAM" id="SignalP"/>
    </source>
</evidence>
<evidence type="ECO:0000256" key="4">
    <source>
        <dbReference type="SAM" id="Phobius"/>
    </source>
</evidence>
<feature type="signal peptide" evidence="5">
    <location>
        <begin position="1"/>
        <end position="19"/>
    </location>
</feature>
<organism evidence="6 7">
    <name type="scientific">Paramecium octaurelia</name>
    <dbReference type="NCBI Taxonomy" id="43137"/>
    <lineage>
        <taxon>Eukaryota</taxon>
        <taxon>Sar</taxon>
        <taxon>Alveolata</taxon>
        <taxon>Ciliophora</taxon>
        <taxon>Intramacronucleata</taxon>
        <taxon>Oligohymenophorea</taxon>
        <taxon>Peniculida</taxon>
        <taxon>Parameciidae</taxon>
        <taxon>Paramecium</taxon>
    </lineage>
</organism>
<reference evidence="6" key="1">
    <citation type="submission" date="2021-01" db="EMBL/GenBank/DDBJ databases">
        <authorList>
            <consortium name="Genoscope - CEA"/>
            <person name="William W."/>
        </authorList>
    </citation>
    <scope>NUCLEOTIDE SEQUENCE</scope>
</reference>
<feature type="transmembrane region" description="Helical" evidence="4">
    <location>
        <begin position="2359"/>
        <end position="2377"/>
    </location>
</feature>
<dbReference type="Pfam" id="PF01508">
    <property type="entry name" value="Paramecium_SA"/>
    <property type="match status" value="15"/>
</dbReference>
<dbReference type="Proteomes" id="UP000683925">
    <property type="component" value="Unassembled WGS sequence"/>
</dbReference>
<dbReference type="PANTHER" id="PTHR38934">
    <property type="entry name" value="HYPHALLY REGULATED CELL WALL PROTEIN 1"/>
    <property type="match status" value="1"/>
</dbReference>
<dbReference type="Pfam" id="PF13948">
    <property type="entry name" value="DUF4215"/>
    <property type="match status" value="2"/>
</dbReference>
<feature type="transmembrane region" description="Helical" evidence="4">
    <location>
        <begin position="2201"/>
        <end position="2222"/>
    </location>
</feature>
<feature type="transmembrane region" description="Helical" evidence="4">
    <location>
        <begin position="2271"/>
        <end position="2297"/>
    </location>
</feature>
<dbReference type="OMA" id="FTEDYEC"/>
<proteinExistence type="predicted"/>